<evidence type="ECO:0000256" key="5">
    <source>
        <dbReference type="ARBA" id="ARBA00022759"/>
    </source>
</evidence>
<gene>
    <name evidence="11" type="ORF">E5676_scaffold1985G00070</name>
</gene>
<dbReference type="SUPFAM" id="SSF56672">
    <property type="entry name" value="DNA/RNA polymerases"/>
    <property type="match status" value="1"/>
</dbReference>
<keyword evidence="7" id="KW-0695">RNA-directed DNA polymerase</keyword>
<comment type="caution">
    <text evidence="11">The sequence shown here is derived from an EMBL/GenBank/DDBJ whole genome shotgun (WGS) entry which is preliminary data.</text>
</comment>
<feature type="compositionally biased region" description="Basic and acidic residues" evidence="8">
    <location>
        <begin position="461"/>
        <end position="472"/>
    </location>
</feature>
<keyword evidence="2" id="KW-0808">Transferase</keyword>
<dbReference type="GO" id="GO:0003964">
    <property type="term" value="F:RNA-directed DNA polymerase activity"/>
    <property type="evidence" value="ECO:0007669"/>
    <property type="project" value="UniProtKB-KW"/>
</dbReference>
<keyword evidence="6" id="KW-0378">Hydrolase</keyword>
<organism evidence="11 12">
    <name type="scientific">Cucumis melo var. makuwa</name>
    <name type="common">Oriental melon</name>
    <dbReference type="NCBI Taxonomy" id="1194695"/>
    <lineage>
        <taxon>Eukaryota</taxon>
        <taxon>Viridiplantae</taxon>
        <taxon>Streptophyta</taxon>
        <taxon>Embryophyta</taxon>
        <taxon>Tracheophyta</taxon>
        <taxon>Spermatophyta</taxon>
        <taxon>Magnoliopsida</taxon>
        <taxon>eudicotyledons</taxon>
        <taxon>Gunneridae</taxon>
        <taxon>Pentapetalae</taxon>
        <taxon>rosids</taxon>
        <taxon>fabids</taxon>
        <taxon>Cucurbitales</taxon>
        <taxon>Cucurbitaceae</taxon>
        <taxon>Benincaseae</taxon>
        <taxon>Cucumis</taxon>
    </lineage>
</organism>
<dbReference type="Proteomes" id="UP000321947">
    <property type="component" value="Unassembled WGS sequence"/>
</dbReference>
<dbReference type="Pfam" id="PF03732">
    <property type="entry name" value="Retrotrans_gag"/>
    <property type="match status" value="1"/>
</dbReference>
<evidence type="ECO:0000256" key="1">
    <source>
        <dbReference type="ARBA" id="ARBA00012493"/>
    </source>
</evidence>
<dbReference type="GO" id="GO:0016787">
    <property type="term" value="F:hydrolase activity"/>
    <property type="evidence" value="ECO:0007669"/>
    <property type="project" value="UniProtKB-KW"/>
</dbReference>
<keyword evidence="3" id="KW-0548">Nucleotidyltransferase</keyword>
<keyword evidence="5" id="KW-0255">Endonuclease</keyword>
<evidence type="ECO:0000256" key="2">
    <source>
        <dbReference type="ARBA" id="ARBA00022679"/>
    </source>
</evidence>
<feature type="compositionally biased region" description="Low complexity" evidence="8">
    <location>
        <begin position="209"/>
        <end position="228"/>
    </location>
</feature>
<evidence type="ECO:0000256" key="7">
    <source>
        <dbReference type="ARBA" id="ARBA00022918"/>
    </source>
</evidence>
<dbReference type="PANTHER" id="PTHR33067">
    <property type="entry name" value="RNA-DIRECTED DNA POLYMERASE-RELATED"/>
    <property type="match status" value="1"/>
</dbReference>
<reference evidence="11 12" key="1">
    <citation type="submission" date="2019-08" db="EMBL/GenBank/DDBJ databases">
        <title>Draft genome sequences of two oriental melons (Cucumis melo L. var makuwa).</title>
        <authorList>
            <person name="Kwon S.-Y."/>
        </authorList>
    </citation>
    <scope>NUCLEOTIDE SEQUENCE [LARGE SCALE GENOMIC DNA]</scope>
    <source>
        <strain evidence="12">cv. Chang Bougi</strain>
        <tissue evidence="11">Leaf</tissue>
    </source>
</reference>
<evidence type="ECO:0000256" key="4">
    <source>
        <dbReference type="ARBA" id="ARBA00022722"/>
    </source>
</evidence>
<dbReference type="InterPro" id="IPR041373">
    <property type="entry name" value="RT_RNaseH"/>
</dbReference>
<dbReference type="Gene3D" id="2.40.70.10">
    <property type="entry name" value="Acid Proteases"/>
    <property type="match status" value="1"/>
</dbReference>
<evidence type="ECO:0000313" key="12">
    <source>
        <dbReference type="Proteomes" id="UP000321947"/>
    </source>
</evidence>
<name>A0A5D3E4P5_CUCMM</name>
<evidence type="ECO:0000256" key="6">
    <source>
        <dbReference type="ARBA" id="ARBA00022801"/>
    </source>
</evidence>
<protein>
    <recommendedName>
        <fullName evidence="1">RNA-directed DNA polymerase</fullName>
        <ecNumber evidence="1">2.7.7.49</ecNumber>
    </recommendedName>
</protein>
<dbReference type="InterPro" id="IPR043502">
    <property type="entry name" value="DNA/RNA_pol_sf"/>
</dbReference>
<proteinExistence type="predicted"/>
<dbReference type="InterPro" id="IPR043128">
    <property type="entry name" value="Rev_trsase/Diguanyl_cyclase"/>
</dbReference>
<dbReference type="InterPro" id="IPR021109">
    <property type="entry name" value="Peptidase_aspartic_dom_sf"/>
</dbReference>
<dbReference type="Pfam" id="PF17917">
    <property type="entry name" value="RT_RNaseH"/>
    <property type="match status" value="1"/>
</dbReference>
<dbReference type="EC" id="2.7.7.49" evidence="1"/>
<dbReference type="CDD" id="cd00303">
    <property type="entry name" value="retropepsin_like"/>
    <property type="match status" value="1"/>
</dbReference>
<evidence type="ECO:0000313" key="11">
    <source>
        <dbReference type="EMBL" id="TYK30531.1"/>
    </source>
</evidence>
<dbReference type="AlphaFoldDB" id="A0A5D3E4P5"/>
<evidence type="ECO:0000256" key="8">
    <source>
        <dbReference type="SAM" id="MobiDB-lite"/>
    </source>
</evidence>
<keyword evidence="4" id="KW-0540">Nuclease</keyword>
<feature type="region of interest" description="Disordered" evidence="8">
    <location>
        <begin position="200"/>
        <end position="242"/>
    </location>
</feature>
<feature type="domain" description="Retrotransposon gag" evidence="9">
    <location>
        <begin position="55"/>
        <end position="140"/>
    </location>
</feature>
<evidence type="ECO:0000259" key="9">
    <source>
        <dbReference type="Pfam" id="PF03732"/>
    </source>
</evidence>
<evidence type="ECO:0000256" key="3">
    <source>
        <dbReference type="ARBA" id="ARBA00022695"/>
    </source>
</evidence>
<dbReference type="Gene3D" id="3.30.70.270">
    <property type="match status" value="1"/>
</dbReference>
<dbReference type="EMBL" id="SSTD01000574">
    <property type="protein sequence ID" value="TYK30531.1"/>
    <property type="molecule type" value="Genomic_DNA"/>
</dbReference>
<feature type="domain" description="Reverse transcriptase RNase H-like" evidence="10">
    <location>
        <begin position="552"/>
        <end position="646"/>
    </location>
</feature>
<sequence>MSDGVPVNQAIHVATTYLAHNLHRPIRSYALPSLYEFNPGIAYLEFGENGHCESKDDAKRWANSMEHGEVTTWEDLIEKFMKKFFPTIKIAKRRQDLILFKQKDRKNLHDAWSIFKRMVKACLHHGITKYVLMEGFYFGLIKHVEEMDCAGCGGPHNTDACPLNLEIVASTSVRATSGSGGHRAETFGYHQRHHNNISHHSLPQQHQATTTTPSSSSSSSMETLLRSSQATSPKDQGYPSRATMKCLTRKTRKWWTLGEMKNSGWHRIKHFLPIPPPPPSFLDHLKKKDNEQQFKMFLDVLKQLCINISFIDALDSNAGDKRHLQEWVLEKMKDCGGFTMSCSIGDMDLDHVLCDFKANINFMPLSIFKTLGIGEAQPKKTMLQFADRFIARLERKIEYMLVKVDKFIFPTDLVILDYEADQEVPIILRWPFLSTDPKGVLEEINAASNARKFEPLNPQTKGEKKNKPSIEKQQELELKSLSNHLKRNDIIKDPETPQKGNRMDSDEHSNNLEEVLKRCKETCLVLNWEKCHFMITERIVLGHKISHGGLEVDLAKLICGTDMLGQKKDKVIRPIYYASKTLNEAQKDYITIEKELFTVVFTIVKYRSYIVGSIDLVNTDSFSIKYLTAKKDTKLWLIRWIVLLKEIDLKIIDRKGTENQVVDHLSCLSNEPLQCQKKDIKDCFPDEQLFCVEEREP</sequence>
<dbReference type="InterPro" id="IPR005162">
    <property type="entry name" value="Retrotrans_gag_dom"/>
</dbReference>
<dbReference type="CDD" id="cd09274">
    <property type="entry name" value="RNase_HI_RT_Ty3"/>
    <property type="match status" value="1"/>
</dbReference>
<feature type="region of interest" description="Disordered" evidence="8">
    <location>
        <begin position="452"/>
        <end position="472"/>
    </location>
</feature>
<accession>A0A5D3E4P5</accession>
<evidence type="ECO:0000259" key="10">
    <source>
        <dbReference type="Pfam" id="PF17917"/>
    </source>
</evidence>
<dbReference type="GO" id="GO:0004519">
    <property type="term" value="F:endonuclease activity"/>
    <property type="evidence" value="ECO:0007669"/>
    <property type="project" value="UniProtKB-KW"/>
</dbReference>